<dbReference type="Pfam" id="PF00076">
    <property type="entry name" value="RRM_1"/>
    <property type="match status" value="3"/>
</dbReference>
<dbReference type="SUPFAM" id="SSF54928">
    <property type="entry name" value="RNA-binding domain, RBD"/>
    <property type="match status" value="2"/>
</dbReference>
<dbReference type="Gene3D" id="6.10.250.940">
    <property type="match status" value="1"/>
</dbReference>
<evidence type="ECO:0000256" key="1">
    <source>
        <dbReference type="ARBA" id="ARBA00004123"/>
    </source>
</evidence>
<dbReference type="Gene3D" id="3.30.70.330">
    <property type="match status" value="3"/>
</dbReference>
<dbReference type="PROSITE" id="PS00560">
    <property type="entry name" value="CARBOXYPEPT_SER_HIS"/>
    <property type="match status" value="1"/>
</dbReference>
<evidence type="ECO:0000256" key="7">
    <source>
        <dbReference type="ARBA" id="ARBA00022664"/>
    </source>
</evidence>
<keyword evidence="6 20" id="KW-0121">Carboxypeptidase</keyword>
<keyword evidence="13" id="KW-1015">Disulfide bond</keyword>
<sequence>MGGDAAVPAAVDGDAIQSTAEDNKTIWIGDLQQWMDEGYLQSCFSQTGEVVSAKIIRNKQTGQSERYGFIEFNSHAAAEKALQSYNGTTMPNTEQPFRLNWAAFSTGDRRPETGSSDLSIFVGDLASDVTDAMLNDTFASRFPSVKGAKVVVDANSGRSKGYGFVRFGDENERTRAMTEMNGVYCSSRPMRIGVATPKKMSPQQQQYSSQAVVLAGGYANGVVPQGQSESDSANTTIFVGGLDSDVTDEELRQSFTPFGEVLSVKIPAGKGCGFVQFANRNNAEDAIQRLNGTSIGKQTVRLSWGRTMGNKQSRMDGNGQWNGAYYGRQGYNGYGYAAGPSYGAQSNGHGNLQQPCGSNMVDSDTSLSSMTFLQGKTASGECYGGRGRDPLGMLRKTRRSRIPVNNLYSDQDEDAVLTTEYSPVYVAAQDGLKESDEIIELPGQPKVEFSQYSGYVTVDPIAGRALFYYFAEAEDASTKPLVLWLNGGPGCSSIGAGAMTELGPFRVNPDGKTLWYNEHAWNNVANILFLESPAGVGFSYSNTTSDYVTGDTKTAADSYTFLVNWLERFPEYKTRDFYLTGESYAGHYVPQLAQLILHNNKLTNQTVINLKGIAIGNAYIDYTDEMSGSYDFFWSHALISDESHDAIVKYCNFSSSTTSEKCDEAMGAADAEPGDIFAYDIYAPLCGSNSTAPSLSSFDPCSGDYVFTYLNTPEVQKEFHANVTGVPGPWDSCNGFIGSNWNDEPETVLPVIKELMASGISVWIYSGDTDGRVPVTTTRYSMNKLGAPVKTPWYPWYYEGEVGGYAVEYENVTFVTVRGAGHFVPSYQPERALTFFSSFLEGKLPPTT</sequence>
<dbReference type="GO" id="GO:0005773">
    <property type="term" value="C:vacuole"/>
    <property type="evidence" value="ECO:0007669"/>
    <property type="project" value="TreeGrafter"/>
</dbReference>
<evidence type="ECO:0000256" key="11">
    <source>
        <dbReference type="ARBA" id="ARBA00022801"/>
    </source>
</evidence>
<dbReference type="FunFam" id="3.30.70.330:FF:000144">
    <property type="entry name" value="Polyadenylate-binding protein RBP47B"/>
    <property type="match status" value="1"/>
</dbReference>
<dbReference type="GO" id="GO:0006397">
    <property type="term" value="P:mRNA processing"/>
    <property type="evidence" value="ECO:0007669"/>
    <property type="project" value="UniProtKB-KW"/>
</dbReference>
<comment type="similarity">
    <text evidence="4 20">Belongs to the peptidase S10 family.</text>
</comment>
<keyword evidence="15" id="KW-0539">Nucleus</keyword>
<dbReference type="GO" id="GO:0005634">
    <property type="term" value="C:nucleus"/>
    <property type="evidence" value="ECO:0007669"/>
    <property type="project" value="UniProtKB-SubCell"/>
</dbReference>
<gene>
    <name evidence="22" type="ORF">C2S53_001378</name>
</gene>
<dbReference type="InterPro" id="IPR033124">
    <property type="entry name" value="Ser_caboxypep_his_AS"/>
</dbReference>
<dbReference type="CDD" id="cd12345">
    <property type="entry name" value="RRM2_SECp43_like"/>
    <property type="match status" value="1"/>
</dbReference>
<evidence type="ECO:0000259" key="21">
    <source>
        <dbReference type="PROSITE" id="PS50102"/>
    </source>
</evidence>
<keyword evidence="7" id="KW-0507">mRNA processing</keyword>
<dbReference type="InterPro" id="IPR035979">
    <property type="entry name" value="RBD_domain_sf"/>
</dbReference>
<keyword evidence="12 19" id="KW-0694">RNA-binding</keyword>
<proteinExistence type="inferred from homology"/>
<evidence type="ECO:0000256" key="9">
    <source>
        <dbReference type="ARBA" id="ARBA00022729"/>
    </source>
</evidence>
<keyword evidence="8 20" id="KW-0645">Protease</keyword>
<evidence type="ECO:0000256" key="18">
    <source>
        <dbReference type="ARBA" id="ARBA00063471"/>
    </source>
</evidence>
<feature type="domain" description="RRM" evidence="21">
    <location>
        <begin position="118"/>
        <end position="197"/>
    </location>
</feature>
<dbReference type="InterPro" id="IPR001563">
    <property type="entry name" value="Peptidase_S10"/>
</dbReference>
<dbReference type="GO" id="GO:0003723">
    <property type="term" value="F:RNA binding"/>
    <property type="evidence" value="ECO:0007669"/>
    <property type="project" value="UniProtKB-UniRule"/>
</dbReference>
<dbReference type="Gene3D" id="3.40.50.1820">
    <property type="entry name" value="alpha/beta hydrolase"/>
    <property type="match status" value="1"/>
</dbReference>
<evidence type="ECO:0000256" key="8">
    <source>
        <dbReference type="ARBA" id="ARBA00022670"/>
    </source>
</evidence>
<comment type="subunit">
    <text evidence="18">Interacts with the poly(A) tail of mRNA in nucleus.</text>
</comment>
<dbReference type="EC" id="3.4.16.-" evidence="20"/>
<dbReference type="GO" id="GO:0004185">
    <property type="term" value="F:serine-type carboxypeptidase activity"/>
    <property type="evidence" value="ECO:0007669"/>
    <property type="project" value="UniProtKB-UniRule"/>
</dbReference>
<comment type="function">
    <text evidence="16">Heterogeneous nuclear ribonucleoprotein (hnRNP)-protein binding the poly(A) tail of mRNA and probably involved in some steps of pre-mRNA maturation.</text>
</comment>
<dbReference type="InterPro" id="IPR000504">
    <property type="entry name" value="RRM_dom"/>
</dbReference>
<dbReference type="EMBL" id="SDAM02000167">
    <property type="protein sequence ID" value="KAH6825941.1"/>
    <property type="molecule type" value="Genomic_DNA"/>
</dbReference>
<keyword evidence="5" id="KW-0964">Secreted</keyword>
<keyword evidence="14" id="KW-0325">Glycoprotein</keyword>
<evidence type="ECO:0000256" key="16">
    <source>
        <dbReference type="ARBA" id="ARBA00057395"/>
    </source>
</evidence>
<dbReference type="FunFam" id="3.40.50.11320:FF:000001">
    <property type="entry name" value="Carboxypeptidase"/>
    <property type="match status" value="1"/>
</dbReference>
<evidence type="ECO:0000256" key="3">
    <source>
        <dbReference type="ARBA" id="ARBA00004613"/>
    </source>
</evidence>
<evidence type="ECO:0000256" key="17">
    <source>
        <dbReference type="ARBA" id="ARBA00061069"/>
    </source>
</evidence>
<evidence type="ECO:0000256" key="4">
    <source>
        <dbReference type="ARBA" id="ARBA00009431"/>
    </source>
</evidence>
<dbReference type="InterPro" id="IPR012677">
    <property type="entry name" value="Nucleotide-bd_a/b_plait_sf"/>
</dbReference>
<evidence type="ECO:0000256" key="15">
    <source>
        <dbReference type="ARBA" id="ARBA00023242"/>
    </source>
</evidence>
<evidence type="ECO:0000256" key="10">
    <source>
        <dbReference type="ARBA" id="ARBA00022737"/>
    </source>
</evidence>
<evidence type="ECO:0000256" key="14">
    <source>
        <dbReference type="ARBA" id="ARBA00023180"/>
    </source>
</evidence>
<reference evidence="22 23" key="1">
    <citation type="journal article" date="2021" name="Nat. Commun.">
        <title>Incipient diploidization of the medicinal plant Perilla within 10,000 years.</title>
        <authorList>
            <person name="Zhang Y."/>
            <person name="Shen Q."/>
            <person name="Leng L."/>
            <person name="Zhang D."/>
            <person name="Chen S."/>
            <person name="Shi Y."/>
            <person name="Ning Z."/>
            <person name="Chen S."/>
        </authorList>
    </citation>
    <scope>NUCLEOTIDE SEQUENCE [LARGE SCALE GENOMIC DNA]</scope>
    <source>
        <strain evidence="23">cv. PC099</strain>
    </source>
</reference>
<dbReference type="SUPFAM" id="SSF53474">
    <property type="entry name" value="alpha/beta-Hydrolases"/>
    <property type="match status" value="1"/>
</dbReference>
<evidence type="ECO:0000313" key="22">
    <source>
        <dbReference type="EMBL" id="KAH6825941.1"/>
    </source>
</evidence>
<dbReference type="PANTHER" id="PTHR11802:SF460">
    <property type="entry name" value="CARBOXYPEPTIDASE"/>
    <property type="match status" value="1"/>
</dbReference>
<dbReference type="SMART" id="SM00360">
    <property type="entry name" value="RRM"/>
    <property type="match status" value="3"/>
</dbReference>
<dbReference type="Pfam" id="PF00450">
    <property type="entry name" value="Peptidase_S10"/>
    <property type="match status" value="1"/>
</dbReference>
<dbReference type="GO" id="GO:0005576">
    <property type="term" value="C:extracellular region"/>
    <property type="evidence" value="ECO:0007669"/>
    <property type="project" value="UniProtKB-SubCell"/>
</dbReference>
<organism evidence="22 23">
    <name type="scientific">Perilla frutescens var. hirtella</name>
    <name type="common">Perilla citriodora</name>
    <name type="synonym">Perilla setoyensis</name>
    <dbReference type="NCBI Taxonomy" id="608512"/>
    <lineage>
        <taxon>Eukaryota</taxon>
        <taxon>Viridiplantae</taxon>
        <taxon>Streptophyta</taxon>
        <taxon>Embryophyta</taxon>
        <taxon>Tracheophyta</taxon>
        <taxon>Spermatophyta</taxon>
        <taxon>Magnoliopsida</taxon>
        <taxon>eudicotyledons</taxon>
        <taxon>Gunneridae</taxon>
        <taxon>Pentapetalae</taxon>
        <taxon>asterids</taxon>
        <taxon>lamiids</taxon>
        <taxon>Lamiales</taxon>
        <taxon>Lamiaceae</taxon>
        <taxon>Nepetoideae</taxon>
        <taxon>Elsholtzieae</taxon>
        <taxon>Perilla</taxon>
    </lineage>
</organism>
<dbReference type="Gene3D" id="3.40.50.11320">
    <property type="match status" value="1"/>
</dbReference>
<protein>
    <recommendedName>
        <fullName evidence="20">Carboxypeptidase</fullName>
        <ecNumber evidence="20">3.4.16.-</ecNumber>
    </recommendedName>
</protein>
<evidence type="ECO:0000256" key="13">
    <source>
        <dbReference type="ARBA" id="ARBA00023157"/>
    </source>
</evidence>
<feature type="domain" description="RRM" evidence="21">
    <location>
        <begin position="235"/>
        <end position="307"/>
    </location>
</feature>
<dbReference type="FunFam" id="3.30.70.330:FF:000103">
    <property type="entry name" value="Polyadenylate-binding protein RBP47B"/>
    <property type="match status" value="1"/>
</dbReference>
<dbReference type="FunFam" id="3.40.50.1820:FF:000030">
    <property type="entry name" value="Carboxypeptidase"/>
    <property type="match status" value="1"/>
</dbReference>
<comment type="subcellular location">
    <subcellularLocation>
        <location evidence="2">Cytoplasmic granule</location>
    </subcellularLocation>
    <subcellularLocation>
        <location evidence="1">Nucleus</location>
    </subcellularLocation>
    <subcellularLocation>
        <location evidence="3">Secreted</location>
    </subcellularLocation>
</comment>
<dbReference type="FunFam" id="3.30.70.330:FF:000395">
    <property type="entry name" value="Polyadenylate-binding protein RBP47"/>
    <property type="match status" value="1"/>
</dbReference>
<evidence type="ECO:0000256" key="5">
    <source>
        <dbReference type="ARBA" id="ARBA00022525"/>
    </source>
</evidence>
<evidence type="ECO:0000313" key="23">
    <source>
        <dbReference type="Proteomes" id="UP001190926"/>
    </source>
</evidence>
<feature type="domain" description="RRM" evidence="21">
    <location>
        <begin position="24"/>
        <end position="104"/>
    </location>
</feature>
<comment type="similarity">
    <text evidence="17">Belongs to the polyadenylate-binding RBP47 family.</text>
</comment>
<dbReference type="PROSITE" id="PS00131">
    <property type="entry name" value="CARBOXYPEPT_SER_SER"/>
    <property type="match status" value="1"/>
</dbReference>
<dbReference type="PRINTS" id="PR00724">
    <property type="entry name" value="CRBOXYPTASEC"/>
</dbReference>
<dbReference type="PROSITE" id="PS50102">
    <property type="entry name" value="RRM"/>
    <property type="match status" value="3"/>
</dbReference>
<dbReference type="Proteomes" id="UP001190926">
    <property type="component" value="Unassembled WGS sequence"/>
</dbReference>
<dbReference type="InterPro" id="IPR018202">
    <property type="entry name" value="Ser_caboxypep_ser_AS"/>
</dbReference>
<evidence type="ECO:0000256" key="20">
    <source>
        <dbReference type="RuleBase" id="RU361156"/>
    </source>
</evidence>
<keyword evidence="11 20" id="KW-0378">Hydrolase</keyword>
<evidence type="ECO:0000256" key="19">
    <source>
        <dbReference type="PROSITE-ProRule" id="PRU00176"/>
    </source>
</evidence>
<evidence type="ECO:0000256" key="12">
    <source>
        <dbReference type="ARBA" id="ARBA00022884"/>
    </source>
</evidence>
<keyword evidence="10" id="KW-0677">Repeat</keyword>
<accession>A0AAD4P4I0</accession>
<dbReference type="InterPro" id="IPR029058">
    <property type="entry name" value="AB_hydrolase_fold"/>
</dbReference>
<name>A0AAD4P4I0_PERFH</name>
<evidence type="ECO:0000256" key="6">
    <source>
        <dbReference type="ARBA" id="ARBA00022645"/>
    </source>
</evidence>
<dbReference type="AlphaFoldDB" id="A0AAD4P4I0"/>
<dbReference type="GO" id="GO:0006508">
    <property type="term" value="P:proteolysis"/>
    <property type="evidence" value="ECO:0007669"/>
    <property type="project" value="UniProtKB-KW"/>
</dbReference>
<comment type="caution">
    <text evidence="22">The sequence shown here is derived from an EMBL/GenBank/DDBJ whole genome shotgun (WGS) entry which is preliminary data.</text>
</comment>
<dbReference type="PANTHER" id="PTHR11802">
    <property type="entry name" value="SERINE PROTEASE FAMILY S10 SERINE CARBOXYPEPTIDASE"/>
    <property type="match status" value="1"/>
</dbReference>
<dbReference type="CDD" id="cd12344">
    <property type="entry name" value="RRM1_SECp43_like"/>
    <property type="match status" value="1"/>
</dbReference>
<keyword evidence="23" id="KW-1185">Reference proteome</keyword>
<keyword evidence="9" id="KW-0732">Signal</keyword>
<evidence type="ECO:0000256" key="2">
    <source>
        <dbReference type="ARBA" id="ARBA00004463"/>
    </source>
</evidence>